<protein>
    <submittedName>
        <fullName evidence="1">Uncharacterized protein</fullName>
    </submittedName>
</protein>
<comment type="caution">
    <text evidence="1">The sequence shown here is derived from an EMBL/GenBank/DDBJ whole genome shotgun (WGS) entry which is preliminary data.</text>
</comment>
<keyword evidence="2" id="KW-1185">Reference proteome</keyword>
<dbReference type="EMBL" id="JAHQIW010000733">
    <property type="protein sequence ID" value="KAJ1349738.1"/>
    <property type="molecule type" value="Genomic_DNA"/>
</dbReference>
<accession>A0AAD5QF37</accession>
<organism evidence="1 2">
    <name type="scientific">Parelaphostrongylus tenuis</name>
    <name type="common">Meningeal worm</name>
    <dbReference type="NCBI Taxonomy" id="148309"/>
    <lineage>
        <taxon>Eukaryota</taxon>
        <taxon>Metazoa</taxon>
        <taxon>Ecdysozoa</taxon>
        <taxon>Nematoda</taxon>
        <taxon>Chromadorea</taxon>
        <taxon>Rhabditida</taxon>
        <taxon>Rhabditina</taxon>
        <taxon>Rhabditomorpha</taxon>
        <taxon>Strongyloidea</taxon>
        <taxon>Metastrongylidae</taxon>
        <taxon>Parelaphostrongylus</taxon>
    </lineage>
</organism>
<gene>
    <name evidence="1" type="ORF">KIN20_005378</name>
</gene>
<name>A0AAD5QF37_PARTN</name>
<proteinExistence type="predicted"/>
<reference evidence="1" key="1">
    <citation type="submission" date="2021-06" db="EMBL/GenBank/DDBJ databases">
        <title>Parelaphostrongylus tenuis whole genome reference sequence.</title>
        <authorList>
            <person name="Garwood T.J."/>
            <person name="Larsen P.A."/>
            <person name="Fountain-Jones N.M."/>
            <person name="Garbe J.R."/>
            <person name="Macchietto M.G."/>
            <person name="Kania S.A."/>
            <person name="Gerhold R.W."/>
            <person name="Richards J.E."/>
            <person name="Wolf T.M."/>
        </authorList>
    </citation>
    <scope>NUCLEOTIDE SEQUENCE</scope>
    <source>
        <strain evidence="1">MNPRO001-30</strain>
        <tissue evidence="1">Meninges</tissue>
    </source>
</reference>
<dbReference type="Proteomes" id="UP001196413">
    <property type="component" value="Unassembled WGS sequence"/>
</dbReference>
<dbReference type="AlphaFoldDB" id="A0AAD5QF37"/>
<evidence type="ECO:0000313" key="1">
    <source>
        <dbReference type="EMBL" id="KAJ1349738.1"/>
    </source>
</evidence>
<sequence>MGVIYLLHSMLAKSAEGDIGDEADDSMEDNTFATDDRLSKALSLKTLSFDGDTQVFNAT</sequence>
<evidence type="ECO:0000313" key="2">
    <source>
        <dbReference type="Proteomes" id="UP001196413"/>
    </source>
</evidence>